<reference evidence="1" key="1">
    <citation type="submission" date="2020-10" db="EMBL/GenBank/DDBJ databases">
        <authorList>
            <person name="Gilroy R."/>
        </authorList>
    </citation>
    <scope>NUCLEOTIDE SEQUENCE</scope>
    <source>
        <strain evidence="1">CHK152-2994</strain>
    </source>
</reference>
<accession>A0A9D1FUL2</accession>
<sequence>METAYYNLSGGINQALTKTELGMDTKKMYWADSQNIQIYKNRGIEKQLGNTILCTIPENEGITGMHEMIYKDDSKLVITTEAGSLYIFKPQNNQLIKLDKTLTGKKTHFASFLNGVLCISESDGLFYIKNNADFDIVECELKDASNERVKGEVLTVYRSRVWVASGSTIYYSALGSYTDFTTEDDAGYISDFHTDTSEITALKAYKDYLAIYKKDMVYLLTGISPSDFAIVPFADRGTTAPGSVVNVDNKQYFLTSGIYALEQVGELNQIQLGSEISQKIKPEFENFNKKSLSNSICVHYADKNQIWFFIPYNSDDYYHTIWINDYVNKAWYKRVVPQDVTAACLFEDYVVTGDASGNIYREDYGNSFAGEPIKFMWKSPFLAIGSAHHRKVIDEFYFVLDDASDNKFDFSVYKDYDGQYADDPEKIYSSHFEHLIWADDSTSDDLPCHWTPDDAEIPVWPVNKDVLEKAEISEANYAIQLCVEGSGVNENATIIGLQFREIYNDD</sequence>
<dbReference type="Proteomes" id="UP000824139">
    <property type="component" value="Unassembled WGS sequence"/>
</dbReference>
<dbReference type="AlphaFoldDB" id="A0A9D1FUL2"/>
<name>A0A9D1FUL2_9BACT</name>
<evidence type="ECO:0000313" key="1">
    <source>
        <dbReference type="EMBL" id="HIS82362.1"/>
    </source>
</evidence>
<comment type="caution">
    <text evidence="1">The sequence shown here is derived from an EMBL/GenBank/DDBJ whole genome shotgun (WGS) entry which is preliminary data.</text>
</comment>
<organism evidence="1 2">
    <name type="scientific">Candidatus Scatenecus faecavium</name>
    <dbReference type="NCBI Taxonomy" id="2840915"/>
    <lineage>
        <taxon>Bacteria</taxon>
        <taxon>Candidatus Scatenecus</taxon>
    </lineage>
</organism>
<gene>
    <name evidence="1" type="ORF">IAD41_01985</name>
</gene>
<reference evidence="1" key="2">
    <citation type="journal article" date="2021" name="PeerJ">
        <title>Extensive microbial diversity within the chicken gut microbiome revealed by metagenomics and culture.</title>
        <authorList>
            <person name="Gilroy R."/>
            <person name="Ravi A."/>
            <person name="Getino M."/>
            <person name="Pursley I."/>
            <person name="Horton D.L."/>
            <person name="Alikhan N.F."/>
            <person name="Baker D."/>
            <person name="Gharbi K."/>
            <person name="Hall N."/>
            <person name="Watson M."/>
            <person name="Adriaenssens E.M."/>
            <person name="Foster-Nyarko E."/>
            <person name="Jarju S."/>
            <person name="Secka A."/>
            <person name="Antonio M."/>
            <person name="Oren A."/>
            <person name="Chaudhuri R.R."/>
            <person name="La Ragione R."/>
            <person name="Hildebrand F."/>
            <person name="Pallen M.J."/>
        </authorList>
    </citation>
    <scope>NUCLEOTIDE SEQUENCE</scope>
    <source>
        <strain evidence="1">CHK152-2994</strain>
    </source>
</reference>
<dbReference type="EMBL" id="DVJO01000044">
    <property type="protein sequence ID" value="HIS82362.1"/>
    <property type="molecule type" value="Genomic_DNA"/>
</dbReference>
<proteinExistence type="predicted"/>
<evidence type="ECO:0000313" key="2">
    <source>
        <dbReference type="Proteomes" id="UP000824139"/>
    </source>
</evidence>
<protein>
    <submittedName>
        <fullName evidence="1">Uncharacterized protein</fullName>
    </submittedName>
</protein>